<dbReference type="AlphaFoldDB" id="A0A380NYC8"/>
<reference evidence="1 2" key="1">
    <citation type="submission" date="2018-06" db="EMBL/GenBank/DDBJ databases">
        <authorList>
            <consortium name="Pathogen Informatics"/>
            <person name="Doyle S."/>
        </authorList>
    </citation>
    <scope>NUCLEOTIDE SEQUENCE [LARGE SCALE GENOMIC DNA]</scope>
    <source>
        <strain evidence="1 2">NCTC13645</strain>
    </source>
</reference>
<dbReference type="EMBL" id="UHIV01000001">
    <property type="protein sequence ID" value="SUP53035.1"/>
    <property type="molecule type" value="Genomic_DNA"/>
</dbReference>
<protein>
    <submittedName>
        <fullName evidence="1">Regulatory protein recX</fullName>
    </submittedName>
</protein>
<dbReference type="Proteomes" id="UP000254621">
    <property type="component" value="Unassembled WGS sequence"/>
</dbReference>
<sequence>MPVVTKVTQQKRPGRYNIYLDDEFAIAVDENILIRFDLFKGTEVSDTMLAEVQAAEYEQKLMRQVCYMRLGNYGHVIKSI</sequence>
<organism evidence="1 2">
    <name type="scientific">Weissella viridescens</name>
    <name type="common">Lactobacillus viridescens</name>
    <dbReference type="NCBI Taxonomy" id="1629"/>
    <lineage>
        <taxon>Bacteria</taxon>
        <taxon>Bacillati</taxon>
        <taxon>Bacillota</taxon>
        <taxon>Bacilli</taxon>
        <taxon>Lactobacillales</taxon>
        <taxon>Lactobacillaceae</taxon>
        <taxon>Weissella</taxon>
    </lineage>
</organism>
<proteinExistence type="predicted"/>
<evidence type="ECO:0000313" key="2">
    <source>
        <dbReference type="Proteomes" id="UP000254621"/>
    </source>
</evidence>
<dbReference type="Gene3D" id="1.10.10.10">
    <property type="entry name" value="Winged helix-like DNA-binding domain superfamily/Winged helix DNA-binding domain"/>
    <property type="match status" value="1"/>
</dbReference>
<gene>
    <name evidence="1" type="primary">recX_1</name>
    <name evidence="1" type="ORF">NCTC13645_00906</name>
</gene>
<dbReference type="InterPro" id="IPR036388">
    <property type="entry name" value="WH-like_DNA-bd_sf"/>
</dbReference>
<accession>A0A380NYC8</accession>
<evidence type="ECO:0000313" key="1">
    <source>
        <dbReference type="EMBL" id="SUP53035.1"/>
    </source>
</evidence>
<name>A0A380NYC8_WEIVI</name>